<organism evidence="1 2">
    <name type="scientific">Pisolithus microcarpus 441</name>
    <dbReference type="NCBI Taxonomy" id="765257"/>
    <lineage>
        <taxon>Eukaryota</taxon>
        <taxon>Fungi</taxon>
        <taxon>Dikarya</taxon>
        <taxon>Basidiomycota</taxon>
        <taxon>Agaricomycotina</taxon>
        <taxon>Agaricomycetes</taxon>
        <taxon>Agaricomycetidae</taxon>
        <taxon>Boletales</taxon>
        <taxon>Sclerodermatineae</taxon>
        <taxon>Pisolithaceae</taxon>
        <taxon>Pisolithus</taxon>
    </lineage>
</organism>
<reference evidence="1 2" key="1">
    <citation type="submission" date="2014-04" db="EMBL/GenBank/DDBJ databases">
        <authorList>
            <consortium name="DOE Joint Genome Institute"/>
            <person name="Kuo A."/>
            <person name="Kohler A."/>
            <person name="Costa M.D."/>
            <person name="Nagy L.G."/>
            <person name="Floudas D."/>
            <person name="Copeland A."/>
            <person name="Barry K.W."/>
            <person name="Cichocki N."/>
            <person name="Veneault-Fourrey C."/>
            <person name="LaButti K."/>
            <person name="Lindquist E.A."/>
            <person name="Lipzen A."/>
            <person name="Lundell T."/>
            <person name="Morin E."/>
            <person name="Murat C."/>
            <person name="Sun H."/>
            <person name="Tunlid A."/>
            <person name="Henrissat B."/>
            <person name="Grigoriev I.V."/>
            <person name="Hibbett D.S."/>
            <person name="Martin F."/>
            <person name="Nordberg H.P."/>
            <person name="Cantor M.N."/>
            <person name="Hua S.X."/>
        </authorList>
    </citation>
    <scope>NUCLEOTIDE SEQUENCE [LARGE SCALE GENOMIC DNA]</scope>
    <source>
        <strain evidence="1 2">441</strain>
    </source>
</reference>
<proteinExistence type="predicted"/>
<sequence>MGCAYSFDFFSYVLPISPLTITSSFAQPLSFGELVRYLPLLAPSSSYCQFATEDSCILK</sequence>
<dbReference type="AlphaFoldDB" id="A0A0C9YEI9"/>
<dbReference type="Proteomes" id="UP000054018">
    <property type="component" value="Unassembled WGS sequence"/>
</dbReference>
<gene>
    <name evidence="1" type="ORF">PISMIDRAFT_689575</name>
</gene>
<keyword evidence="2" id="KW-1185">Reference proteome</keyword>
<dbReference type="EMBL" id="KN834092">
    <property type="protein sequence ID" value="KIK12329.1"/>
    <property type="molecule type" value="Genomic_DNA"/>
</dbReference>
<protein>
    <submittedName>
        <fullName evidence="1">Uncharacterized protein</fullName>
    </submittedName>
</protein>
<accession>A0A0C9YEI9</accession>
<dbReference type="HOGENOM" id="CLU_3074375_0_0_1"/>
<evidence type="ECO:0000313" key="2">
    <source>
        <dbReference type="Proteomes" id="UP000054018"/>
    </source>
</evidence>
<evidence type="ECO:0000313" key="1">
    <source>
        <dbReference type="EMBL" id="KIK12329.1"/>
    </source>
</evidence>
<reference evidence="2" key="2">
    <citation type="submission" date="2015-01" db="EMBL/GenBank/DDBJ databases">
        <title>Evolutionary Origins and Diversification of the Mycorrhizal Mutualists.</title>
        <authorList>
            <consortium name="DOE Joint Genome Institute"/>
            <consortium name="Mycorrhizal Genomics Consortium"/>
            <person name="Kohler A."/>
            <person name="Kuo A."/>
            <person name="Nagy L.G."/>
            <person name="Floudas D."/>
            <person name="Copeland A."/>
            <person name="Barry K.W."/>
            <person name="Cichocki N."/>
            <person name="Veneault-Fourrey C."/>
            <person name="LaButti K."/>
            <person name="Lindquist E.A."/>
            <person name="Lipzen A."/>
            <person name="Lundell T."/>
            <person name="Morin E."/>
            <person name="Murat C."/>
            <person name="Riley R."/>
            <person name="Ohm R."/>
            <person name="Sun H."/>
            <person name="Tunlid A."/>
            <person name="Henrissat B."/>
            <person name="Grigoriev I.V."/>
            <person name="Hibbett D.S."/>
            <person name="Martin F."/>
        </authorList>
    </citation>
    <scope>NUCLEOTIDE SEQUENCE [LARGE SCALE GENOMIC DNA]</scope>
    <source>
        <strain evidence="2">441</strain>
    </source>
</reference>
<name>A0A0C9YEI9_9AGAM</name>